<dbReference type="RefSeq" id="WP_072882174.1">
    <property type="nucleotide sequence ID" value="NZ_FOKU01000009.1"/>
</dbReference>
<proteinExistence type="inferred from homology"/>
<evidence type="ECO:0000256" key="3">
    <source>
        <dbReference type="ARBA" id="ARBA00012733"/>
    </source>
</evidence>
<reference evidence="6 7" key="1">
    <citation type="submission" date="2016-11" db="EMBL/GenBank/DDBJ databases">
        <authorList>
            <person name="Varghese N."/>
            <person name="Submissions S."/>
        </authorList>
    </citation>
    <scope>NUCLEOTIDE SEQUENCE [LARGE SCALE GENOMIC DNA]</scope>
    <source>
        <strain evidence="6 7">CGMCC 1.12174</strain>
        <strain evidence="5 8">DSM 26351</strain>
    </source>
</reference>
<evidence type="ECO:0000313" key="7">
    <source>
        <dbReference type="Proteomes" id="UP000184031"/>
    </source>
</evidence>
<dbReference type="CDD" id="cd15482">
    <property type="entry name" value="Sialidase_non-viral"/>
    <property type="match status" value="1"/>
</dbReference>
<protein>
    <recommendedName>
        <fullName evidence="3">exo-alpha-sialidase</fullName>
        <ecNumber evidence="3">3.2.1.18</ecNumber>
    </recommendedName>
</protein>
<dbReference type="Proteomes" id="UP000184031">
    <property type="component" value="Unassembled WGS sequence"/>
</dbReference>
<evidence type="ECO:0000259" key="4">
    <source>
        <dbReference type="Pfam" id="PF13088"/>
    </source>
</evidence>
<dbReference type="Gene3D" id="2.120.10.10">
    <property type="match status" value="1"/>
</dbReference>
<dbReference type="InterPro" id="IPR036278">
    <property type="entry name" value="Sialidase_sf"/>
</dbReference>
<comment type="similarity">
    <text evidence="2">Belongs to the glycosyl hydrolase 33 family.</text>
</comment>
<dbReference type="SUPFAM" id="SSF50939">
    <property type="entry name" value="Sialidases"/>
    <property type="match status" value="1"/>
</dbReference>
<evidence type="ECO:0000313" key="8">
    <source>
        <dbReference type="Proteomes" id="UP000198940"/>
    </source>
</evidence>
<name>A0A1M7ANR3_9FLAO</name>
<comment type="caution">
    <text evidence="6">The sequence shown here is derived from an EMBL/GenBank/DDBJ whole genome shotgun (WGS) entry which is preliminary data.</text>
</comment>
<dbReference type="EMBL" id="FRAT01000010">
    <property type="protein sequence ID" value="SHL44433.1"/>
    <property type="molecule type" value="Genomic_DNA"/>
</dbReference>
<dbReference type="GO" id="GO:0004308">
    <property type="term" value="F:exo-alpha-sialidase activity"/>
    <property type="evidence" value="ECO:0007669"/>
    <property type="project" value="UniProtKB-EC"/>
</dbReference>
<dbReference type="Pfam" id="PF13088">
    <property type="entry name" value="BNR_2"/>
    <property type="match status" value="1"/>
</dbReference>
<dbReference type="PROSITE" id="PS51257">
    <property type="entry name" value="PROKAR_LIPOPROTEIN"/>
    <property type="match status" value="1"/>
</dbReference>
<dbReference type="STRING" id="1055723.SAMN05216293_3488"/>
<dbReference type="PANTHER" id="PTHR10628:SF30">
    <property type="entry name" value="EXO-ALPHA-SIALIDASE"/>
    <property type="match status" value="1"/>
</dbReference>
<dbReference type="Proteomes" id="UP000198940">
    <property type="component" value="Unassembled WGS sequence"/>
</dbReference>
<comment type="catalytic activity">
    <reaction evidence="1">
        <text>Hydrolysis of alpha-(2-&gt;3)-, alpha-(2-&gt;6)-, alpha-(2-&gt;8)- glycosidic linkages of terminal sialic acid residues in oligosaccharides, glycoproteins, glycolipids, colominic acid and synthetic substrates.</text>
        <dbReference type="EC" id="3.2.1.18"/>
    </reaction>
</comment>
<dbReference type="GO" id="GO:0009313">
    <property type="term" value="P:oligosaccharide catabolic process"/>
    <property type="evidence" value="ECO:0007669"/>
    <property type="project" value="TreeGrafter"/>
</dbReference>
<dbReference type="EC" id="3.2.1.18" evidence="3"/>
<dbReference type="EMBL" id="FOKU01000009">
    <property type="protein sequence ID" value="SFC34983.1"/>
    <property type="molecule type" value="Genomic_DNA"/>
</dbReference>
<gene>
    <name evidence="5" type="ORF">SAMN04487891_109117</name>
    <name evidence="6" type="ORF">SAMN05216293_3488</name>
</gene>
<keyword evidence="8" id="KW-1185">Reference proteome</keyword>
<dbReference type="GO" id="GO:0016020">
    <property type="term" value="C:membrane"/>
    <property type="evidence" value="ECO:0007669"/>
    <property type="project" value="TreeGrafter"/>
</dbReference>
<evidence type="ECO:0000313" key="6">
    <source>
        <dbReference type="EMBL" id="SHL44433.1"/>
    </source>
</evidence>
<dbReference type="OrthoDB" id="7294637at2"/>
<evidence type="ECO:0000313" key="5">
    <source>
        <dbReference type="EMBL" id="SFC34983.1"/>
    </source>
</evidence>
<evidence type="ECO:0000256" key="1">
    <source>
        <dbReference type="ARBA" id="ARBA00000427"/>
    </source>
</evidence>
<dbReference type="InterPro" id="IPR026856">
    <property type="entry name" value="Sialidase_fam"/>
</dbReference>
<dbReference type="PANTHER" id="PTHR10628">
    <property type="entry name" value="SIALIDASE"/>
    <property type="match status" value="1"/>
</dbReference>
<dbReference type="GO" id="GO:0006689">
    <property type="term" value="P:ganglioside catabolic process"/>
    <property type="evidence" value="ECO:0007669"/>
    <property type="project" value="TreeGrafter"/>
</dbReference>
<dbReference type="InterPro" id="IPR011040">
    <property type="entry name" value="Sialidase"/>
</dbReference>
<dbReference type="GO" id="GO:0005737">
    <property type="term" value="C:cytoplasm"/>
    <property type="evidence" value="ECO:0007669"/>
    <property type="project" value="TreeGrafter"/>
</dbReference>
<organism evidence="6 7">
    <name type="scientific">Flagellimonas taeanensis</name>
    <dbReference type="NCBI Taxonomy" id="1005926"/>
    <lineage>
        <taxon>Bacteria</taxon>
        <taxon>Pseudomonadati</taxon>
        <taxon>Bacteroidota</taxon>
        <taxon>Flavobacteriia</taxon>
        <taxon>Flavobacteriales</taxon>
        <taxon>Flavobacteriaceae</taxon>
        <taxon>Flagellimonas</taxon>
    </lineage>
</organism>
<accession>A0A3A1NWY6</accession>
<evidence type="ECO:0000256" key="2">
    <source>
        <dbReference type="ARBA" id="ARBA00009348"/>
    </source>
</evidence>
<feature type="domain" description="Sialidase" evidence="4">
    <location>
        <begin position="68"/>
        <end position="350"/>
    </location>
</feature>
<accession>A0A1M7ANR3</accession>
<dbReference type="AlphaFoldDB" id="A0A1M7ANR3"/>
<sequence>MKYDYLIFLLVLLSACTESPGGSIIVDDDDPVAEEFPGTQGINYLFEQGIGGYACYRIPALLRVDDQTLLAFAEGRRNSCSDTGNIDLVLRRSEDNGFTWGETIVVWDDAENTCGNPAPIWDAVAQKVVLLATWNDGRDDIGPINDGTSIDTRRVYHLSSTDKGKSWTSPTEITEDVKLPNWRWYATGPGSGIQIKNGTYADRLMVGCDYIDSERQGYSHVIYSDDHGENWVLGGVSPEAQTNECEVAELSNGDLMLNMRNSGNEKRRKVAKSSDGGDTWEYLGLDNTLISPKVQSSLHRFDFEDNILLFSNPADQMERMNMTIRLSTDDGSTWPRSYLLHRGFAAYSDLENYNTERVAILYETGPTPQDRYQGISFETVGLDEIK</sequence>